<evidence type="ECO:0000256" key="24">
    <source>
        <dbReference type="ARBA" id="ARBA00047541"/>
    </source>
</evidence>
<evidence type="ECO:0000256" key="12">
    <source>
        <dbReference type="ARBA" id="ARBA00022842"/>
    </source>
</evidence>
<keyword evidence="7" id="KW-0153">Cholesterol metabolism</keyword>
<comment type="subcellular location">
    <subcellularLocation>
        <location evidence="2">Endoplasmic reticulum membrane</location>
        <topology evidence="2">Multi-pass membrane protein</topology>
    </subcellularLocation>
</comment>
<dbReference type="InterPro" id="IPR008949">
    <property type="entry name" value="Isoprenoid_synthase_dom_sf"/>
</dbReference>
<dbReference type="CDD" id="cd00683">
    <property type="entry name" value="Trans_IPPS_HH"/>
    <property type="match status" value="1"/>
</dbReference>
<evidence type="ECO:0000256" key="11">
    <source>
        <dbReference type="ARBA" id="ARBA00022824"/>
    </source>
</evidence>
<dbReference type="SFLD" id="SFLDG01018">
    <property type="entry name" value="Squalene/Phytoene_Synthase_Lik"/>
    <property type="match status" value="1"/>
</dbReference>
<evidence type="ECO:0000256" key="21">
    <source>
        <dbReference type="ARBA" id="ARBA00033359"/>
    </source>
</evidence>
<evidence type="ECO:0000256" key="7">
    <source>
        <dbReference type="ARBA" id="ARBA00022548"/>
    </source>
</evidence>
<dbReference type="PANTHER" id="PTHR11626">
    <property type="entry name" value="FARNESYL-DIPHOSPHATE FARNESYLTRANSFERASE"/>
    <property type="match status" value="1"/>
</dbReference>
<dbReference type="SFLD" id="SFLDS00005">
    <property type="entry name" value="Isoprenoid_Synthase_Type_I"/>
    <property type="match status" value="1"/>
</dbReference>
<feature type="transmembrane region" description="Helical" evidence="27">
    <location>
        <begin position="414"/>
        <end position="435"/>
    </location>
</feature>
<evidence type="ECO:0000256" key="1">
    <source>
        <dbReference type="ARBA" id="ARBA00001946"/>
    </source>
</evidence>
<keyword evidence="19" id="KW-0753">Steroid metabolism</keyword>
<dbReference type="GO" id="GO:0046872">
    <property type="term" value="F:metal ion binding"/>
    <property type="evidence" value="ECO:0007669"/>
    <property type="project" value="UniProtKB-KW"/>
</dbReference>
<dbReference type="PANTHER" id="PTHR11626:SF2">
    <property type="entry name" value="SQUALENE SYNTHASE"/>
    <property type="match status" value="1"/>
</dbReference>
<keyword evidence="29" id="KW-1185">Reference proteome</keyword>
<evidence type="ECO:0000256" key="2">
    <source>
        <dbReference type="ARBA" id="ARBA00004477"/>
    </source>
</evidence>
<evidence type="ECO:0000256" key="20">
    <source>
        <dbReference type="ARBA" id="ARBA00031079"/>
    </source>
</evidence>
<dbReference type="GO" id="GO:0051996">
    <property type="term" value="F:squalene synthase [NAD(P)H] activity"/>
    <property type="evidence" value="ECO:0007669"/>
    <property type="project" value="UniProtKB-EC"/>
</dbReference>
<dbReference type="InterPro" id="IPR044844">
    <property type="entry name" value="Trans_IPPS_euk-type"/>
</dbReference>
<name>A0AAD5S998_9FUNG</name>
<comment type="catalytic activity">
    <reaction evidence="25">
        <text>2 (2E,6E)-farnesyl diphosphate = presqualene diphosphate + diphosphate</text>
        <dbReference type="Rhea" id="RHEA:22672"/>
        <dbReference type="ChEBI" id="CHEBI:33019"/>
        <dbReference type="ChEBI" id="CHEBI:57310"/>
        <dbReference type="ChEBI" id="CHEBI:175763"/>
    </reaction>
    <physiologicalReaction direction="left-to-right" evidence="25">
        <dbReference type="Rhea" id="RHEA:22673"/>
    </physiologicalReaction>
</comment>
<keyword evidence="15" id="KW-0520">NAD</keyword>
<keyword evidence="18" id="KW-1207">Sterol metabolism</keyword>
<keyword evidence="12" id="KW-0460">Magnesium</keyword>
<evidence type="ECO:0000256" key="6">
    <source>
        <dbReference type="ARBA" id="ARBA00022516"/>
    </source>
</evidence>
<keyword evidence="8" id="KW-0808">Transferase</keyword>
<proteinExistence type="inferred from homology"/>
<dbReference type="NCBIfam" id="TIGR01559">
    <property type="entry name" value="squal_synth"/>
    <property type="match status" value="1"/>
</dbReference>
<dbReference type="Gene3D" id="1.10.600.10">
    <property type="entry name" value="Farnesyl Diphosphate Synthase"/>
    <property type="match status" value="1"/>
</dbReference>
<evidence type="ECO:0000256" key="9">
    <source>
        <dbReference type="ARBA" id="ARBA00022692"/>
    </source>
</evidence>
<dbReference type="EMBL" id="JADGJD010000929">
    <property type="protein sequence ID" value="KAJ3047622.1"/>
    <property type="molecule type" value="Genomic_DNA"/>
</dbReference>
<evidence type="ECO:0000256" key="19">
    <source>
        <dbReference type="ARBA" id="ARBA00023221"/>
    </source>
</evidence>
<dbReference type="AlphaFoldDB" id="A0AAD5S998"/>
<comment type="catalytic activity">
    <reaction evidence="23">
        <text>presqualene diphosphate + NADPH + H(+) = squalene + diphosphate + NADP(+)</text>
        <dbReference type="Rhea" id="RHEA:22232"/>
        <dbReference type="ChEBI" id="CHEBI:15378"/>
        <dbReference type="ChEBI" id="CHEBI:15440"/>
        <dbReference type="ChEBI" id="CHEBI:33019"/>
        <dbReference type="ChEBI" id="CHEBI:57310"/>
        <dbReference type="ChEBI" id="CHEBI:57783"/>
        <dbReference type="ChEBI" id="CHEBI:58349"/>
    </reaction>
    <physiologicalReaction direction="left-to-right" evidence="23">
        <dbReference type="Rhea" id="RHEA:22233"/>
    </physiologicalReaction>
</comment>
<sequence>MSAKAALLSSLKAGQLSEVTALLRYGFLSKDQTQYKTLDSVPPRSSSDYNRAMCYYFLNFTSRSFARVIQELDAELRHPVCIFYLVLRGLDTVEDDMTLPLDRKVEVLRSFWQILEKRGWTFTENGPQEKDRVLLVDFDVVIEEFLGLKEKYREVIADITKRMGAGMADFVSGKKVVTLDDYNLYTHYVAGLVGLGLTGLFVASGLENPKLENQDKIANEMGLFLQKVNILKDFLTDVKEGRLFWPQAVWELYVPKGAGVEALAKPENLDRALACLNHLCADALDLVPSCLDYMSLLKNQSVFQFAAIPQLMAIATIHHFFNNPLLFQQSGNKIRRGLAVKLIEQSTDIESVKRIYYNYALSINDKNGRRVGTNPYDESFLRVSLACSKIVKWIHVHDKEHGKVRAAGGANGTFWVAVLMAIIAILLTFSMLPVAH</sequence>
<dbReference type="Proteomes" id="UP001212841">
    <property type="component" value="Unassembled WGS sequence"/>
</dbReference>
<evidence type="ECO:0000256" key="8">
    <source>
        <dbReference type="ARBA" id="ARBA00022679"/>
    </source>
</evidence>
<evidence type="ECO:0000256" key="26">
    <source>
        <dbReference type="ARBA" id="ARBA00048854"/>
    </source>
</evidence>
<evidence type="ECO:0000256" key="25">
    <source>
        <dbReference type="ARBA" id="ARBA00048315"/>
    </source>
</evidence>
<keyword evidence="14 27" id="KW-1133">Transmembrane helix</keyword>
<dbReference type="GO" id="GO:0006696">
    <property type="term" value="P:ergosterol biosynthetic process"/>
    <property type="evidence" value="ECO:0007669"/>
    <property type="project" value="TreeGrafter"/>
</dbReference>
<evidence type="ECO:0000256" key="17">
    <source>
        <dbReference type="ARBA" id="ARBA00023136"/>
    </source>
</evidence>
<keyword evidence="16" id="KW-0443">Lipid metabolism</keyword>
<dbReference type="GO" id="GO:0045338">
    <property type="term" value="P:farnesyl diphosphate metabolic process"/>
    <property type="evidence" value="ECO:0007669"/>
    <property type="project" value="InterPro"/>
</dbReference>
<dbReference type="Pfam" id="PF00494">
    <property type="entry name" value="SQS_PSY"/>
    <property type="match status" value="1"/>
</dbReference>
<protein>
    <recommendedName>
        <fullName evidence="5">Squalene synthase</fullName>
    </recommendedName>
    <alternativeName>
        <fullName evidence="20">FPP:FPP farnesyltransferase</fullName>
    </alternativeName>
    <alternativeName>
        <fullName evidence="21">Farnesyl-diphosphate farnesyltransferase</fullName>
    </alternativeName>
</protein>
<evidence type="ECO:0000256" key="3">
    <source>
        <dbReference type="ARBA" id="ARBA00005057"/>
    </source>
</evidence>
<comment type="catalytic activity">
    <reaction evidence="24">
        <text>presqualene diphosphate + NADH + H(+) = squalene + diphosphate + NAD(+)</text>
        <dbReference type="Rhea" id="RHEA:22228"/>
        <dbReference type="ChEBI" id="CHEBI:15378"/>
        <dbReference type="ChEBI" id="CHEBI:15440"/>
        <dbReference type="ChEBI" id="CHEBI:33019"/>
        <dbReference type="ChEBI" id="CHEBI:57310"/>
        <dbReference type="ChEBI" id="CHEBI:57540"/>
        <dbReference type="ChEBI" id="CHEBI:57945"/>
    </reaction>
    <physiologicalReaction direction="left-to-right" evidence="24">
        <dbReference type="Rhea" id="RHEA:22229"/>
    </physiologicalReaction>
</comment>
<evidence type="ECO:0000256" key="23">
    <source>
        <dbReference type="ARBA" id="ARBA00047468"/>
    </source>
</evidence>
<comment type="pathway">
    <text evidence="3">Terpene metabolism; lanosterol biosynthesis; lanosterol from farnesyl diphosphate: step 1/3.</text>
</comment>
<feature type="transmembrane region" description="Helical" evidence="27">
    <location>
        <begin position="185"/>
        <end position="206"/>
    </location>
</feature>
<comment type="caution">
    <text evidence="28">The sequence shown here is derived from an EMBL/GenBank/DDBJ whole genome shotgun (WGS) entry which is preliminary data.</text>
</comment>
<comment type="function">
    <text evidence="22">Catalyzes the condensation of 2 farnesyl pyrophosphate (FPP) moieties to form squalene. Proceeds in two distinct steps. In the first half-reaction, two molecules of FPP react to form the stable presqualene diphosphate intermediate (PSQPP), with concomitant release of a proton and a molecule of inorganic diphosphate. In the second half-reaction, PSQPP undergoes heterolysis, isomerization, and reduction with NADPH or NADH to form squalene. It is the first committed enzyme of the sterol biosynthesis pathway.</text>
</comment>
<evidence type="ECO:0000256" key="13">
    <source>
        <dbReference type="ARBA" id="ARBA00022857"/>
    </source>
</evidence>
<evidence type="ECO:0000256" key="22">
    <source>
        <dbReference type="ARBA" id="ARBA00045166"/>
    </source>
</evidence>
<keyword evidence="6" id="KW-0444">Lipid biosynthesis</keyword>
<evidence type="ECO:0000256" key="5">
    <source>
        <dbReference type="ARBA" id="ARBA00015135"/>
    </source>
</evidence>
<dbReference type="InterPro" id="IPR002060">
    <property type="entry name" value="Squ/phyt_synthse"/>
</dbReference>
<keyword evidence="13" id="KW-0521">NADP</keyword>
<dbReference type="InterPro" id="IPR033904">
    <property type="entry name" value="Trans_IPPS_HH"/>
</dbReference>
<dbReference type="SUPFAM" id="SSF48576">
    <property type="entry name" value="Terpenoid synthases"/>
    <property type="match status" value="1"/>
</dbReference>
<comment type="similarity">
    <text evidence="4">Belongs to the phytoene/squalene synthase family.</text>
</comment>
<evidence type="ECO:0000256" key="14">
    <source>
        <dbReference type="ARBA" id="ARBA00022989"/>
    </source>
</evidence>
<comment type="catalytic activity">
    <reaction evidence="26">
        <text>2 (2E,6E)-farnesyl diphosphate + NADH + H(+) = squalene + 2 diphosphate + NAD(+)</text>
        <dbReference type="Rhea" id="RHEA:32299"/>
        <dbReference type="ChEBI" id="CHEBI:15378"/>
        <dbReference type="ChEBI" id="CHEBI:15440"/>
        <dbReference type="ChEBI" id="CHEBI:33019"/>
        <dbReference type="ChEBI" id="CHEBI:57540"/>
        <dbReference type="ChEBI" id="CHEBI:57945"/>
        <dbReference type="ChEBI" id="CHEBI:175763"/>
        <dbReference type="EC" id="2.5.1.21"/>
    </reaction>
    <physiologicalReaction direction="left-to-right" evidence="26">
        <dbReference type="Rhea" id="RHEA:32300"/>
    </physiologicalReaction>
</comment>
<comment type="cofactor">
    <cofactor evidence="1">
        <name>Mg(2+)</name>
        <dbReference type="ChEBI" id="CHEBI:18420"/>
    </cofactor>
</comment>
<keyword evidence="10" id="KW-0479">Metal-binding</keyword>
<dbReference type="FunFam" id="1.10.600.10:FF:000053">
    <property type="entry name" value="Squalene synthase"/>
    <property type="match status" value="1"/>
</dbReference>
<keyword evidence="11" id="KW-0256">Endoplasmic reticulum</keyword>
<evidence type="ECO:0000256" key="27">
    <source>
        <dbReference type="SAM" id="Phobius"/>
    </source>
</evidence>
<keyword evidence="9 27" id="KW-0812">Transmembrane</keyword>
<accession>A0AAD5S998</accession>
<dbReference type="GO" id="GO:0008203">
    <property type="term" value="P:cholesterol metabolic process"/>
    <property type="evidence" value="ECO:0007669"/>
    <property type="project" value="UniProtKB-KW"/>
</dbReference>
<evidence type="ECO:0000256" key="4">
    <source>
        <dbReference type="ARBA" id="ARBA00006251"/>
    </source>
</evidence>
<reference evidence="28" key="1">
    <citation type="submission" date="2020-05" db="EMBL/GenBank/DDBJ databases">
        <title>Phylogenomic resolution of chytrid fungi.</title>
        <authorList>
            <person name="Stajich J.E."/>
            <person name="Amses K."/>
            <person name="Simmons R."/>
            <person name="Seto K."/>
            <person name="Myers J."/>
            <person name="Bonds A."/>
            <person name="Quandt C.A."/>
            <person name="Barry K."/>
            <person name="Liu P."/>
            <person name="Grigoriev I."/>
            <person name="Longcore J.E."/>
            <person name="James T.Y."/>
        </authorList>
    </citation>
    <scope>NUCLEOTIDE SEQUENCE</scope>
    <source>
        <strain evidence="28">JEL0318</strain>
    </source>
</reference>
<dbReference type="GO" id="GO:0005789">
    <property type="term" value="C:endoplasmic reticulum membrane"/>
    <property type="evidence" value="ECO:0007669"/>
    <property type="project" value="UniProtKB-SubCell"/>
</dbReference>
<evidence type="ECO:0000256" key="16">
    <source>
        <dbReference type="ARBA" id="ARBA00023098"/>
    </source>
</evidence>
<evidence type="ECO:0000256" key="15">
    <source>
        <dbReference type="ARBA" id="ARBA00023027"/>
    </source>
</evidence>
<evidence type="ECO:0000256" key="10">
    <source>
        <dbReference type="ARBA" id="ARBA00022723"/>
    </source>
</evidence>
<gene>
    <name evidence="28" type="primary">ERG9</name>
    <name evidence="28" type="ORF">HK097_011362</name>
</gene>
<organism evidence="28 29">
    <name type="scientific">Rhizophlyctis rosea</name>
    <dbReference type="NCBI Taxonomy" id="64517"/>
    <lineage>
        <taxon>Eukaryota</taxon>
        <taxon>Fungi</taxon>
        <taxon>Fungi incertae sedis</taxon>
        <taxon>Chytridiomycota</taxon>
        <taxon>Chytridiomycota incertae sedis</taxon>
        <taxon>Chytridiomycetes</taxon>
        <taxon>Rhizophlyctidales</taxon>
        <taxon>Rhizophlyctidaceae</taxon>
        <taxon>Rhizophlyctis</taxon>
    </lineage>
</organism>
<evidence type="ECO:0000313" key="28">
    <source>
        <dbReference type="EMBL" id="KAJ3047622.1"/>
    </source>
</evidence>
<evidence type="ECO:0000313" key="29">
    <source>
        <dbReference type="Proteomes" id="UP001212841"/>
    </source>
</evidence>
<evidence type="ECO:0000256" key="18">
    <source>
        <dbReference type="ARBA" id="ARBA00023166"/>
    </source>
</evidence>
<keyword evidence="17 27" id="KW-0472">Membrane</keyword>
<dbReference type="InterPro" id="IPR006449">
    <property type="entry name" value="Squal_synth-like"/>
</dbReference>